<dbReference type="GO" id="GO:0003676">
    <property type="term" value="F:nucleic acid binding"/>
    <property type="evidence" value="ECO:0007669"/>
    <property type="project" value="InterPro"/>
</dbReference>
<comment type="similarity">
    <text evidence="1">Belongs to the REXO1/REXO3 family.</text>
</comment>
<feature type="domain" description="Exonuclease" evidence="6">
    <location>
        <begin position="442"/>
        <end position="619"/>
    </location>
</feature>
<dbReference type="PANTHER" id="PTHR12801">
    <property type="entry name" value="RNA EXONUCLEASE REXO1 / RECO3 FAMILY MEMBER-RELATED"/>
    <property type="match status" value="1"/>
</dbReference>
<dbReference type="Gene3D" id="3.30.420.10">
    <property type="entry name" value="Ribonuclease H-like superfamily/Ribonuclease H"/>
    <property type="match status" value="1"/>
</dbReference>
<dbReference type="AlphaFoldDB" id="A0AAJ0DCP9"/>
<evidence type="ECO:0000256" key="5">
    <source>
        <dbReference type="SAM" id="MobiDB-lite"/>
    </source>
</evidence>
<keyword evidence="2" id="KW-0540">Nuclease</keyword>
<evidence type="ECO:0000313" key="7">
    <source>
        <dbReference type="EMBL" id="KAK3051535.1"/>
    </source>
</evidence>
<keyword evidence="4 7" id="KW-0269">Exonuclease</keyword>
<evidence type="ECO:0000256" key="4">
    <source>
        <dbReference type="ARBA" id="ARBA00022839"/>
    </source>
</evidence>
<accession>A0AAJ0DCP9</accession>
<dbReference type="InterPro" id="IPR013520">
    <property type="entry name" value="Ribonucl_H"/>
</dbReference>
<dbReference type="SMART" id="SM00479">
    <property type="entry name" value="EXOIII"/>
    <property type="match status" value="1"/>
</dbReference>
<gene>
    <name evidence="7" type="primary">REX3</name>
    <name evidence="7" type="ORF">LTR09_007190</name>
</gene>
<dbReference type="SUPFAM" id="SSF53098">
    <property type="entry name" value="Ribonuclease H-like"/>
    <property type="match status" value="1"/>
</dbReference>
<evidence type="ECO:0000256" key="3">
    <source>
        <dbReference type="ARBA" id="ARBA00022801"/>
    </source>
</evidence>
<proteinExistence type="inferred from homology"/>
<organism evidence="7 8">
    <name type="scientific">Extremus antarcticus</name>
    <dbReference type="NCBI Taxonomy" id="702011"/>
    <lineage>
        <taxon>Eukaryota</taxon>
        <taxon>Fungi</taxon>
        <taxon>Dikarya</taxon>
        <taxon>Ascomycota</taxon>
        <taxon>Pezizomycotina</taxon>
        <taxon>Dothideomycetes</taxon>
        <taxon>Dothideomycetidae</taxon>
        <taxon>Mycosphaerellales</taxon>
        <taxon>Extremaceae</taxon>
        <taxon>Extremus</taxon>
    </lineage>
</organism>
<evidence type="ECO:0000256" key="1">
    <source>
        <dbReference type="ARBA" id="ARBA00006357"/>
    </source>
</evidence>
<dbReference type="CDD" id="cd06145">
    <property type="entry name" value="REX1_like"/>
    <property type="match status" value="1"/>
</dbReference>
<sequence>MVFSTTTLFKGIACPSGEECGLTNCIFSHDLATSTTDAGPGISAKSDLAQENGGLSREPPAKRRRVTYENAAAKPPSRADIIRSELAAARSGGADSIAKAITSTLADGNIHMDVARQTPSLTRPVTPPPTNGRTSLHPQRVVSNNIRSPNSTANAKPQPVRPEPDMKETLNPRLIPNDPAGHNKRSLFLKHLHAELVKLNQRVSDAKDLANKHLLHLSEQEVIKLALDDEEKIAKESSSLYPNIIKQRIAFYRKMGIEQWTEHVKNTFIPEEPKAKTAREAKPVDTGLPLKAECLILPHLVADQSGLARYGYIPTPPTEAEAAEAVAAAKAGGNFEQCDRCKGRFEVFPERHGDGRLTSGPCKHHPNRKVIPQRTKGEIASGLSRDTYFPCCNGLLGSDGCTINVDHVFKTTSPARLAAVLPFITTPKNDKPKSDRKGHTLKAVTFDCEMGYTTSGLELIRLTAVSWPAGGLLLDILVRPPGTIIDFNSQFSGVWPEPFANAKAYDDSSPDGNDGSIVENIERARELLCQYLTPTTPLIGHAIDNDLNVVRLCHPTIIDTIILFPHPRGGLPMRLGLKALTSQHLGRAIQTGGAQGHDSLEDAQATGDLVRFKIGEKWRLLSAQGWRMAHGKLVSPTHLQKKANDSEEEKALLGHAVRLDEAPTGKKRKKKRSGDGVESTEDEEVSGSLSIGGFVYRELNTKPAGLE</sequence>
<feature type="compositionally biased region" description="Polar residues" evidence="5">
    <location>
        <begin position="131"/>
        <end position="155"/>
    </location>
</feature>
<dbReference type="InterPro" id="IPR012337">
    <property type="entry name" value="RNaseH-like_sf"/>
</dbReference>
<dbReference type="EMBL" id="JAWDJX010000025">
    <property type="protein sequence ID" value="KAK3051535.1"/>
    <property type="molecule type" value="Genomic_DNA"/>
</dbReference>
<dbReference type="InterPro" id="IPR036397">
    <property type="entry name" value="RNaseH_sf"/>
</dbReference>
<dbReference type="PANTHER" id="PTHR12801:SF112">
    <property type="entry name" value="RNA EXONUCLEASE 3"/>
    <property type="match status" value="1"/>
</dbReference>
<protein>
    <submittedName>
        <fullName evidence="7">RNA exonuclease 3</fullName>
    </submittedName>
</protein>
<comment type="caution">
    <text evidence="7">The sequence shown here is derived from an EMBL/GenBank/DDBJ whole genome shotgun (WGS) entry which is preliminary data.</text>
</comment>
<evidence type="ECO:0000256" key="2">
    <source>
        <dbReference type="ARBA" id="ARBA00022722"/>
    </source>
</evidence>
<evidence type="ECO:0000259" key="6">
    <source>
        <dbReference type="SMART" id="SM00479"/>
    </source>
</evidence>
<feature type="region of interest" description="Disordered" evidence="5">
    <location>
        <begin position="657"/>
        <end position="685"/>
    </location>
</feature>
<reference evidence="7" key="1">
    <citation type="submission" date="2023-04" db="EMBL/GenBank/DDBJ databases">
        <title>Black Yeasts Isolated from many extreme environments.</title>
        <authorList>
            <person name="Coleine C."/>
            <person name="Stajich J.E."/>
            <person name="Selbmann L."/>
        </authorList>
    </citation>
    <scope>NUCLEOTIDE SEQUENCE</scope>
    <source>
        <strain evidence="7">CCFEE 5312</strain>
    </source>
</reference>
<feature type="region of interest" description="Disordered" evidence="5">
    <location>
        <begin position="119"/>
        <end position="178"/>
    </location>
</feature>
<dbReference type="GO" id="GO:0005634">
    <property type="term" value="C:nucleus"/>
    <property type="evidence" value="ECO:0007669"/>
    <property type="project" value="TreeGrafter"/>
</dbReference>
<evidence type="ECO:0000313" key="8">
    <source>
        <dbReference type="Proteomes" id="UP001271007"/>
    </source>
</evidence>
<name>A0AAJ0DCP9_9PEZI</name>
<dbReference type="InterPro" id="IPR047021">
    <property type="entry name" value="REXO1/3/4-like"/>
</dbReference>
<keyword evidence="8" id="KW-1185">Reference proteome</keyword>
<dbReference type="GO" id="GO:0004527">
    <property type="term" value="F:exonuclease activity"/>
    <property type="evidence" value="ECO:0007669"/>
    <property type="project" value="UniProtKB-KW"/>
</dbReference>
<keyword evidence="3" id="KW-0378">Hydrolase</keyword>
<dbReference type="InterPro" id="IPR034922">
    <property type="entry name" value="REX1-like_exo"/>
</dbReference>
<dbReference type="Proteomes" id="UP001271007">
    <property type="component" value="Unassembled WGS sequence"/>
</dbReference>